<dbReference type="CDD" id="cd00077">
    <property type="entry name" value="HDc"/>
    <property type="match status" value="1"/>
</dbReference>
<dbReference type="Proteomes" id="UP001317705">
    <property type="component" value="Chromosome"/>
</dbReference>
<dbReference type="Gene3D" id="1.10.3210.10">
    <property type="entry name" value="Hypothetical protein af1432"/>
    <property type="match status" value="1"/>
</dbReference>
<feature type="domain" description="HD-GYP" evidence="1">
    <location>
        <begin position="10"/>
        <end position="206"/>
    </location>
</feature>
<gene>
    <name evidence="2" type="ORF">GURASL_04510</name>
</gene>
<evidence type="ECO:0000313" key="2">
    <source>
        <dbReference type="EMBL" id="BDV41528.1"/>
    </source>
</evidence>
<protein>
    <recommendedName>
        <fullName evidence="1">HD-GYP domain-containing protein</fullName>
    </recommendedName>
</protein>
<dbReference type="PROSITE" id="PS51832">
    <property type="entry name" value="HD_GYP"/>
    <property type="match status" value="1"/>
</dbReference>
<evidence type="ECO:0000259" key="1">
    <source>
        <dbReference type="PROSITE" id="PS51832"/>
    </source>
</evidence>
<accession>A0ABN6VMU9</accession>
<dbReference type="PANTHER" id="PTHR43155">
    <property type="entry name" value="CYCLIC DI-GMP PHOSPHODIESTERASE PA4108-RELATED"/>
    <property type="match status" value="1"/>
</dbReference>
<dbReference type="InterPro" id="IPR037522">
    <property type="entry name" value="HD_GYP_dom"/>
</dbReference>
<dbReference type="RefSeq" id="WP_282001527.1">
    <property type="nucleotide sequence ID" value="NZ_AP027151.1"/>
</dbReference>
<dbReference type="InterPro" id="IPR003607">
    <property type="entry name" value="HD/PDEase_dom"/>
</dbReference>
<dbReference type="SMART" id="SM00471">
    <property type="entry name" value="HDc"/>
    <property type="match status" value="1"/>
</dbReference>
<dbReference type="SUPFAM" id="SSF109604">
    <property type="entry name" value="HD-domain/PDEase-like"/>
    <property type="match status" value="1"/>
</dbReference>
<name>A0ABN6VMU9_9BACT</name>
<organism evidence="2 3">
    <name type="scientific">Geotalea uraniireducens</name>
    <dbReference type="NCBI Taxonomy" id="351604"/>
    <lineage>
        <taxon>Bacteria</taxon>
        <taxon>Pseudomonadati</taxon>
        <taxon>Thermodesulfobacteriota</taxon>
        <taxon>Desulfuromonadia</taxon>
        <taxon>Geobacterales</taxon>
        <taxon>Geobacteraceae</taxon>
        <taxon>Geotalea</taxon>
    </lineage>
</organism>
<dbReference type="Pfam" id="PF13487">
    <property type="entry name" value="HD_5"/>
    <property type="match status" value="1"/>
</dbReference>
<keyword evidence="3" id="KW-1185">Reference proteome</keyword>
<reference evidence="2 3" key="1">
    <citation type="submission" date="2022-12" db="EMBL/GenBank/DDBJ databases">
        <title>Polyphasic characterization of Geotalea uranireducens NIT-SL11 newly isolated from a complex of sewage sludge and microbially reduced graphene oxide.</title>
        <authorList>
            <person name="Xie L."/>
            <person name="Yoshida N."/>
            <person name="Meng L."/>
        </authorList>
    </citation>
    <scope>NUCLEOTIDE SEQUENCE [LARGE SCALE GENOMIC DNA]</scope>
    <source>
        <strain evidence="2 3">NIT-SL11</strain>
    </source>
</reference>
<evidence type="ECO:0000313" key="3">
    <source>
        <dbReference type="Proteomes" id="UP001317705"/>
    </source>
</evidence>
<proteinExistence type="predicted"/>
<dbReference type="EMBL" id="AP027151">
    <property type="protein sequence ID" value="BDV41528.1"/>
    <property type="molecule type" value="Genomic_DNA"/>
</dbReference>
<sequence>MHMIDKMALVTTLERNSLILVQKSLYARNLNLYKHSILTAEIAKDIVVCTDKDFGITPAQAYLAGMLHDVGKLFVQDRILDKRHPLTEKEWEVMEKHPAWGHEYVKGTVFEHYGDVILHHHKLPDGSGYPKGLASKELDERVRLISAADKIAAFIEDRPYRRRIPHTELIYQEVRSVAELLFDDEKAETIIATVMGAIAMDRWSPLHKEQFSTIAWREL</sequence>
<dbReference type="PANTHER" id="PTHR43155:SF2">
    <property type="entry name" value="CYCLIC DI-GMP PHOSPHODIESTERASE PA4108"/>
    <property type="match status" value="1"/>
</dbReference>